<dbReference type="Proteomes" id="UP000004277">
    <property type="component" value="Unassembled WGS sequence"/>
</dbReference>
<organism evidence="1 2">
    <name type="scientific">Imbroritus primus</name>
    <dbReference type="NCBI Taxonomy" id="3058603"/>
    <lineage>
        <taxon>Bacteria</taxon>
        <taxon>Pseudomonadati</taxon>
        <taxon>Pseudomonadota</taxon>
        <taxon>Betaproteobacteria</taxon>
        <taxon>Burkholderiales</taxon>
        <taxon>Burkholderiaceae</taxon>
        <taxon>Imbroritus</taxon>
    </lineage>
</organism>
<sequence length="575" mass="63754">MQAPFACPCSVTSFSARAVPLPSRPGGYWRMLQATSIGVGVVALALSWVAAWHLMGSEARLLEALMTATTVDRHDLALAQSRNNIRIWGALAALNLMFIAATWSVVRSIRRQKLLFDALSHADRDKHALIMQLEAEKARALALASDDHLTGLHNRRMFNELAASHLEVARRSRKHYALMYLDLDRFKQINDTLGHHVGDLLLHAVGQRLRASLRKADIVGRMGGDEFAVLVTELDAPADMERIAAKLVTHLSQPYADLDGHEVAVTPSVGIAFFPGDGHDVTRLCRHADAAMYASKRRGRGRFTYYDAELNASDDRRYVLERQLPRAIAENELVLHFQPKVRLSDYRIVGLEALVRWAHPDYGLVYPNDFIPLAEQSELIVELGNWVMQACCAQQAMWKAQGLPLVPVAFNVSPRQLGDEHLPARVSAQLQAHGITPAEIEVEVTESCLVEPFGTPANVLRQLEGLGIRIGLDDFGSGFSSLSQIRHFPIGTIKIDRSFINDIRNSKDVGVIVTSIITLAHNLNMRVVAEGVELRDQLVDLKMAGCDEVQGYYMSRPVDVCETARLLVQKTIIPA</sequence>
<evidence type="ECO:0000313" key="1">
    <source>
        <dbReference type="EMBL" id="TMS57612.1"/>
    </source>
</evidence>
<evidence type="ECO:0000313" key="2">
    <source>
        <dbReference type="Proteomes" id="UP000004277"/>
    </source>
</evidence>
<comment type="caution">
    <text evidence="1">The sequence shown here is derived from an EMBL/GenBank/DDBJ whole genome shotgun (WGS) entry which is preliminary data.</text>
</comment>
<dbReference type="EMBL" id="AKCV02000022">
    <property type="protein sequence ID" value="TMS57612.1"/>
    <property type="molecule type" value="Genomic_DNA"/>
</dbReference>
<name>A0ACD3SN32_9BURK</name>
<protein>
    <submittedName>
        <fullName evidence="1">EAL domain-containing protein</fullName>
    </submittedName>
</protein>
<proteinExistence type="predicted"/>
<keyword evidence="2" id="KW-1185">Reference proteome</keyword>
<accession>A0ACD3SN32</accession>
<reference evidence="1" key="1">
    <citation type="submission" date="2019-05" db="EMBL/GenBank/DDBJ databases">
        <title>Revised genome assembly of Burkholderiaceae (previously Ralstonia) sp. PBA.</title>
        <authorList>
            <person name="Gan H.M."/>
        </authorList>
    </citation>
    <scope>NUCLEOTIDE SEQUENCE</scope>
    <source>
        <strain evidence="1">PBA</strain>
    </source>
</reference>
<gene>
    <name evidence="1" type="ORF">MW7_012040</name>
</gene>